<dbReference type="AlphaFoldDB" id="A0A5D3BH41"/>
<evidence type="ECO:0000313" key="1">
    <source>
        <dbReference type="EMBL" id="TYJ98356.1"/>
    </source>
</evidence>
<accession>A0A5D3BH41</accession>
<evidence type="ECO:0000313" key="2">
    <source>
        <dbReference type="Proteomes" id="UP000321947"/>
    </source>
</evidence>
<reference evidence="1 2" key="1">
    <citation type="submission" date="2019-08" db="EMBL/GenBank/DDBJ databases">
        <title>Draft genome sequences of two oriental melons (Cucumis melo L. var makuwa).</title>
        <authorList>
            <person name="Kwon S.-Y."/>
        </authorList>
    </citation>
    <scope>NUCLEOTIDE SEQUENCE [LARGE SCALE GENOMIC DNA]</scope>
    <source>
        <strain evidence="2">cv. Chang Bougi</strain>
        <tissue evidence="1">Leaf</tissue>
    </source>
</reference>
<dbReference type="EMBL" id="SSTD01018108">
    <property type="protein sequence ID" value="TYJ98356.1"/>
    <property type="molecule type" value="Genomic_DNA"/>
</dbReference>
<sequence>MFSLKRQTEYEFSYKPFHSDKAIILLEAEQASLLCSNNNEIGWLRFRAIPLRSWNLDSFVHIENACRGFVDVAKETMNMDNLIETKVKVKYNYIRFVPATILLKDNIGQDYIIQTVPPLISRWLIQRNVRIHGTFKSEAARDFDEFNPSVELTTSPDFMLFHQKHHMTR</sequence>
<comment type="caution">
    <text evidence="1">The sequence shown here is derived from an EMBL/GenBank/DDBJ whole genome shotgun (WGS) entry which is preliminary data.</text>
</comment>
<protein>
    <submittedName>
        <fullName evidence="1">Uncharacterized protein</fullName>
    </submittedName>
</protein>
<gene>
    <name evidence="1" type="ORF">E5676_scaffold232G00890</name>
</gene>
<name>A0A5D3BH41_CUCMM</name>
<proteinExistence type="predicted"/>
<organism evidence="1 2">
    <name type="scientific">Cucumis melo var. makuwa</name>
    <name type="common">Oriental melon</name>
    <dbReference type="NCBI Taxonomy" id="1194695"/>
    <lineage>
        <taxon>Eukaryota</taxon>
        <taxon>Viridiplantae</taxon>
        <taxon>Streptophyta</taxon>
        <taxon>Embryophyta</taxon>
        <taxon>Tracheophyta</taxon>
        <taxon>Spermatophyta</taxon>
        <taxon>Magnoliopsida</taxon>
        <taxon>eudicotyledons</taxon>
        <taxon>Gunneridae</taxon>
        <taxon>Pentapetalae</taxon>
        <taxon>rosids</taxon>
        <taxon>fabids</taxon>
        <taxon>Cucurbitales</taxon>
        <taxon>Cucurbitaceae</taxon>
        <taxon>Benincaseae</taxon>
        <taxon>Cucumis</taxon>
    </lineage>
</organism>
<dbReference type="Proteomes" id="UP000321947">
    <property type="component" value="Unassembled WGS sequence"/>
</dbReference>